<evidence type="ECO:0008006" key="5">
    <source>
        <dbReference type="Google" id="ProtNLM"/>
    </source>
</evidence>
<evidence type="ECO:0000313" key="4">
    <source>
        <dbReference type="Proteomes" id="UP000295375"/>
    </source>
</evidence>
<proteinExistence type="predicted"/>
<evidence type="ECO:0000256" key="1">
    <source>
        <dbReference type="SAM" id="MobiDB-lite"/>
    </source>
</evidence>
<comment type="caution">
    <text evidence="3">The sequence shown here is derived from an EMBL/GenBank/DDBJ whole genome shotgun (WGS) entry which is preliminary data.</text>
</comment>
<sequence length="662" mass="71975">MNASPLSAALLASALFVPALSFANGMTPSRIEPCPIMQSADQALPLPDDCLPPPPPPPPPPPVPAKPKAIWYTPFSESSKVKVQWRSSSYASYYKLNRISNGSTTTVYSGSQTKWTGNVGSEGDYRFTVSACNSSGCSSAASQTDVKVSYGPRGNTTQALANGKFDELMTTQGFVAQIGMGYDRLRQELVGDICLNTTSANVQTINNRSKTFNLSLSKTREEYFRSLNLEENLSVGGAYSSFSGSFSGKKSLAATAKRVEDTHILTASFVDRHSTTQMTNGATLPFDSTYMGWLVGGLPGHFRNSCGDAYVSSYDTGREATLTFQMQSDDFSSSEVRTRTAEMKVAIGNYVSGGYQQTKREEINNSYSKYGVQVYLLSTGSGAEVASVITLDAALDYLRRFEQEPSNQLVIYNYGTTDYLRPATVPVSAWPDYKPKRNILERWYRFDNQVSFRCTAFELPDSSGPEVDKFLLMNDYATSVAGAVSNPHVVCRNTKRALQLQIQNCEDTDKWGSCIQPDSASCPVSGSSLSCLNYAKQLPVWINNDATLSLDRDLGGGLGEKCETESGSICLASSSLSIVDLRPRFIDCAGKGGCPAERDGVTVETTQLHRASNASNSINASTKCLSASAKICRPGWWKSGAHIHQKQTLHGLQMLSSREYSF</sequence>
<dbReference type="AlphaFoldDB" id="A0A4R6U9D2"/>
<reference evidence="3 4" key="1">
    <citation type="submission" date="2019-03" db="EMBL/GenBank/DDBJ databases">
        <title>Genomic Encyclopedia of Type Strains, Phase IV (KMG-IV): sequencing the most valuable type-strain genomes for metagenomic binning, comparative biology and taxonomic classification.</title>
        <authorList>
            <person name="Goeker M."/>
        </authorList>
    </citation>
    <scope>NUCLEOTIDE SEQUENCE [LARGE SCALE GENOMIC DNA]</scope>
    <source>
        <strain evidence="3 4">DSM 103792</strain>
    </source>
</reference>
<feature type="region of interest" description="Disordered" evidence="1">
    <location>
        <begin position="45"/>
        <end position="64"/>
    </location>
</feature>
<organism evidence="3 4">
    <name type="scientific">Permianibacter aggregans</name>
    <dbReference type="NCBI Taxonomy" id="1510150"/>
    <lineage>
        <taxon>Bacteria</taxon>
        <taxon>Pseudomonadati</taxon>
        <taxon>Pseudomonadota</taxon>
        <taxon>Gammaproteobacteria</taxon>
        <taxon>Pseudomonadales</taxon>
        <taxon>Pseudomonadaceae</taxon>
        <taxon>Permianibacter</taxon>
    </lineage>
</organism>
<protein>
    <recommendedName>
        <fullName evidence="5">Fibronectin type-III domain-containing protein</fullName>
    </recommendedName>
</protein>
<dbReference type="InterPro" id="IPR013783">
    <property type="entry name" value="Ig-like_fold"/>
</dbReference>
<evidence type="ECO:0000256" key="2">
    <source>
        <dbReference type="SAM" id="SignalP"/>
    </source>
</evidence>
<dbReference type="OrthoDB" id="6395836at2"/>
<feature type="signal peptide" evidence="2">
    <location>
        <begin position="1"/>
        <end position="23"/>
    </location>
</feature>
<dbReference type="RefSeq" id="WP_133593702.1">
    <property type="nucleotide sequence ID" value="NZ_CP037953.1"/>
</dbReference>
<dbReference type="SUPFAM" id="SSF101447">
    <property type="entry name" value="Formin homology 2 domain (FH2 domain)"/>
    <property type="match status" value="1"/>
</dbReference>
<name>A0A4R6U9D2_9GAMM</name>
<dbReference type="Proteomes" id="UP000295375">
    <property type="component" value="Unassembled WGS sequence"/>
</dbReference>
<accession>A0A4R6U9D2</accession>
<feature type="chain" id="PRO_5020602546" description="Fibronectin type-III domain-containing protein" evidence="2">
    <location>
        <begin position="24"/>
        <end position="662"/>
    </location>
</feature>
<gene>
    <name evidence="3" type="ORF">EV696_1318</name>
</gene>
<evidence type="ECO:0000313" key="3">
    <source>
        <dbReference type="EMBL" id="TDQ43210.1"/>
    </source>
</evidence>
<dbReference type="EMBL" id="SNYM01000031">
    <property type="protein sequence ID" value="TDQ43210.1"/>
    <property type="molecule type" value="Genomic_DNA"/>
</dbReference>
<keyword evidence="4" id="KW-1185">Reference proteome</keyword>
<keyword evidence="2" id="KW-0732">Signal</keyword>
<feature type="compositionally biased region" description="Pro residues" evidence="1">
    <location>
        <begin position="50"/>
        <end position="64"/>
    </location>
</feature>
<dbReference type="Gene3D" id="2.60.40.10">
    <property type="entry name" value="Immunoglobulins"/>
    <property type="match status" value="1"/>
</dbReference>